<keyword evidence="6" id="KW-0680">Restriction system</keyword>
<dbReference type="GO" id="GO:0003677">
    <property type="term" value="F:DNA binding"/>
    <property type="evidence" value="ECO:0007669"/>
    <property type="project" value="InterPro"/>
</dbReference>
<keyword evidence="5" id="KW-0949">S-adenosyl-L-methionine</keyword>
<dbReference type="GO" id="GO:0009307">
    <property type="term" value="P:DNA restriction-modification system"/>
    <property type="evidence" value="ECO:0007669"/>
    <property type="project" value="UniProtKB-KW"/>
</dbReference>
<keyword evidence="10" id="KW-1185">Reference proteome</keyword>
<dbReference type="Pfam" id="PF02384">
    <property type="entry name" value="N6_Mtase"/>
    <property type="match status" value="1"/>
</dbReference>
<organism evidence="9 10">
    <name type="scientific">Mesorhizobium helmanticense</name>
    <dbReference type="NCBI Taxonomy" id="1776423"/>
    <lineage>
        <taxon>Bacteria</taxon>
        <taxon>Pseudomonadati</taxon>
        <taxon>Pseudomonadota</taxon>
        <taxon>Alphaproteobacteria</taxon>
        <taxon>Hyphomicrobiales</taxon>
        <taxon>Phyllobacteriaceae</taxon>
        <taxon>Mesorhizobium</taxon>
    </lineage>
</organism>
<dbReference type="PROSITE" id="PS00092">
    <property type="entry name" value="N6_MTASE"/>
    <property type="match status" value="1"/>
</dbReference>
<accession>A0A2T4J3D1</accession>
<dbReference type="AlphaFoldDB" id="A0A2T4J3D1"/>
<dbReference type="InterPro" id="IPR029063">
    <property type="entry name" value="SAM-dependent_MTases_sf"/>
</dbReference>
<dbReference type="Gene3D" id="3.40.50.150">
    <property type="entry name" value="Vaccinia Virus protein VP39"/>
    <property type="match status" value="1"/>
</dbReference>
<comment type="catalytic activity">
    <reaction evidence="7">
        <text>a 2'-deoxyadenosine in DNA + S-adenosyl-L-methionine = an N(6)-methyl-2'-deoxyadenosine in DNA + S-adenosyl-L-homocysteine + H(+)</text>
        <dbReference type="Rhea" id="RHEA:15197"/>
        <dbReference type="Rhea" id="RHEA-COMP:12418"/>
        <dbReference type="Rhea" id="RHEA-COMP:12419"/>
        <dbReference type="ChEBI" id="CHEBI:15378"/>
        <dbReference type="ChEBI" id="CHEBI:57856"/>
        <dbReference type="ChEBI" id="CHEBI:59789"/>
        <dbReference type="ChEBI" id="CHEBI:90615"/>
        <dbReference type="ChEBI" id="CHEBI:90616"/>
        <dbReference type="EC" id="2.1.1.72"/>
    </reaction>
</comment>
<comment type="similarity">
    <text evidence="1">Belongs to the N(4)/N(6)-methyltransferase family.</text>
</comment>
<evidence type="ECO:0000256" key="4">
    <source>
        <dbReference type="ARBA" id="ARBA00022679"/>
    </source>
</evidence>
<keyword evidence="3" id="KW-0489">Methyltransferase</keyword>
<dbReference type="InterPro" id="IPR050953">
    <property type="entry name" value="N4_N6_ade-DNA_methylase"/>
</dbReference>
<dbReference type="PANTHER" id="PTHR33841:SF5">
    <property type="entry name" value="DNA METHYLASE (MODIFICATION METHYLASE) (METHYLTRANSFERASE)-RELATED"/>
    <property type="match status" value="1"/>
</dbReference>
<dbReference type="EMBL" id="PZJX01000002">
    <property type="protein sequence ID" value="PTE12416.1"/>
    <property type="molecule type" value="Genomic_DNA"/>
</dbReference>
<dbReference type="CDD" id="cd02440">
    <property type="entry name" value="AdoMet_MTases"/>
    <property type="match status" value="1"/>
</dbReference>
<dbReference type="InterPro" id="IPR003356">
    <property type="entry name" value="DNA_methylase_A-5"/>
</dbReference>
<evidence type="ECO:0000256" key="7">
    <source>
        <dbReference type="ARBA" id="ARBA00047942"/>
    </source>
</evidence>
<protein>
    <recommendedName>
        <fullName evidence="2">site-specific DNA-methyltransferase (adenine-specific)</fullName>
        <ecNumber evidence="2">2.1.1.72</ecNumber>
    </recommendedName>
</protein>
<evidence type="ECO:0000313" key="9">
    <source>
        <dbReference type="EMBL" id="PTE12416.1"/>
    </source>
</evidence>
<dbReference type="PANTHER" id="PTHR33841">
    <property type="entry name" value="DNA METHYLTRANSFERASE YEEA-RELATED"/>
    <property type="match status" value="1"/>
</dbReference>
<dbReference type="InterPro" id="IPR002052">
    <property type="entry name" value="DNA_methylase_N6_adenine_CS"/>
</dbReference>
<comment type="caution">
    <text evidence="9">The sequence shown here is derived from an EMBL/GenBank/DDBJ whole genome shotgun (WGS) entry which is preliminary data.</text>
</comment>
<dbReference type="SUPFAM" id="SSF53335">
    <property type="entry name" value="S-adenosyl-L-methionine-dependent methyltransferases"/>
    <property type="match status" value="1"/>
</dbReference>
<dbReference type="GO" id="GO:0032259">
    <property type="term" value="P:methylation"/>
    <property type="evidence" value="ECO:0007669"/>
    <property type="project" value="UniProtKB-KW"/>
</dbReference>
<dbReference type="EC" id="2.1.1.72" evidence="2"/>
<dbReference type="OrthoDB" id="9806213at2"/>
<evidence type="ECO:0000256" key="2">
    <source>
        <dbReference type="ARBA" id="ARBA00011900"/>
    </source>
</evidence>
<evidence type="ECO:0000259" key="8">
    <source>
        <dbReference type="Pfam" id="PF02384"/>
    </source>
</evidence>
<evidence type="ECO:0000313" key="10">
    <source>
        <dbReference type="Proteomes" id="UP000240259"/>
    </source>
</evidence>
<feature type="domain" description="DNA methylase adenine-specific" evidence="8">
    <location>
        <begin position="247"/>
        <end position="466"/>
    </location>
</feature>
<evidence type="ECO:0000256" key="3">
    <source>
        <dbReference type="ARBA" id="ARBA00022603"/>
    </source>
</evidence>
<dbReference type="PRINTS" id="PR00507">
    <property type="entry name" value="N12N6MTFRASE"/>
</dbReference>
<dbReference type="GO" id="GO:0009007">
    <property type="term" value="F:site-specific DNA-methyltransferase (adenine-specific) activity"/>
    <property type="evidence" value="ECO:0007669"/>
    <property type="project" value="UniProtKB-EC"/>
</dbReference>
<reference evidence="9 10" key="1">
    <citation type="submission" date="2018-03" db="EMBL/GenBank/DDBJ databases">
        <title>Genome sequence of the symbiotic type strain Mesorhizobium helmanticense CSLC115NT isolated from Lotus corniculatus nodules.</title>
        <authorList>
            <person name="Sannazzaro A.I."/>
            <person name="Torres Tejerizo G.A."/>
            <person name="Dip D."/>
            <person name="Caballero M."/>
            <person name="Pistorio M."/>
            <person name="Estrella M.J."/>
        </authorList>
    </citation>
    <scope>NUCLEOTIDE SEQUENCE [LARGE SCALE GENOMIC DNA]</scope>
    <source>
        <strain evidence="9 10">CSLC115N</strain>
    </source>
</reference>
<evidence type="ECO:0000256" key="6">
    <source>
        <dbReference type="ARBA" id="ARBA00022747"/>
    </source>
</evidence>
<dbReference type="GO" id="GO:0008170">
    <property type="term" value="F:N-methyltransferase activity"/>
    <property type="evidence" value="ECO:0007669"/>
    <property type="project" value="InterPro"/>
</dbReference>
<keyword evidence="4" id="KW-0808">Transferase</keyword>
<evidence type="ECO:0000256" key="5">
    <source>
        <dbReference type="ARBA" id="ARBA00022691"/>
    </source>
</evidence>
<proteinExistence type="inferred from homology"/>
<evidence type="ECO:0000256" key="1">
    <source>
        <dbReference type="ARBA" id="ARBA00006594"/>
    </source>
</evidence>
<sequence>MNMEWASALGLAVTPMFAQEMSPPGQHFMLLDGVRGSFALSEQTILDEEVDVQNWAWSAGVLHHVTTTPDQVIVKRWDRPEVLRYTRQSVSDRLDRFYAQLADSQSATNRTIASHAVECFGRLRSSFSVDEQQDALAVFLLLLGSMLRSHEDVTVYDHADEITNEFSLDGVAPSALRRLSPELLRHFTSGFRRPLFAQAQKIETKPSLVVRHAGAMVFQEAHFQLIQRGSSDLFGVPTAATVALNTGNGVHFTPPGLARALVEQALDAYGDLPPRLTILDAACGSGSILHEALRILQDRKCKSIITVIGFDESEYAVQMTRFLLAAAKHDWPELEFSIVVEQRNSLDERPWPRSDIILMNPPFVSLRDLTSEQRQLLTVILGIYAKGRPDLSMAFVERAVHSLAPHGVLGTLVPAGVLSMTFAQDWRRHLLDEASVSFLALFGELSLFRLATVETGCIVLRKAPADEHELYRSLWVGEKRNATPEALRFLRRATAQPSSDIERDAWTLAELPAKTLKDGANWRPSPQTLRRELQKIEAHVPTTVSSLFDVKQGALPAPREAFILAEQKWKELPEREQRWFRSIAENQNIRGGQILIGDKIFYPKSPELPLLPSEEVLLKELPAFSAHLFRFKPVLERRRGKGERWWELGEDRKWLRVPSKKIVSTYFGQAGSFAYDKDGDRIVVQGYGWLPKWRPSRFLQVDFLLDAYVAIFNSVLFSALLAETCPTVGGGQLNLSKRYSEKVRLPDLVERVEMAAGVDSVTKELSFFGNIIGQAGLSAVPRAKIEELVRILYGV</sequence>
<dbReference type="Proteomes" id="UP000240259">
    <property type="component" value="Unassembled WGS sequence"/>
</dbReference>
<gene>
    <name evidence="9" type="ORF">C9427_00165</name>
</gene>
<dbReference type="RefSeq" id="WP_107647224.1">
    <property type="nucleotide sequence ID" value="NZ_PZJX01000002.1"/>
</dbReference>
<name>A0A2T4J3D1_9HYPH</name>